<dbReference type="Gene3D" id="3.30.559.10">
    <property type="entry name" value="Chloramphenicol acetyltransferase-like domain"/>
    <property type="match status" value="2"/>
</dbReference>
<dbReference type="AlphaFoldDB" id="A0A1L9T1N9"/>
<evidence type="ECO:0000313" key="1">
    <source>
        <dbReference type="EMBL" id="OJJ53356.1"/>
    </source>
</evidence>
<proteinExistence type="predicted"/>
<dbReference type="InterPro" id="IPR023213">
    <property type="entry name" value="CAT-like_dom_sf"/>
</dbReference>
<organism evidence="1 2">
    <name type="scientific">Aspergillus sydowii CBS 593.65</name>
    <dbReference type="NCBI Taxonomy" id="1036612"/>
    <lineage>
        <taxon>Eukaryota</taxon>
        <taxon>Fungi</taxon>
        <taxon>Dikarya</taxon>
        <taxon>Ascomycota</taxon>
        <taxon>Pezizomycotina</taxon>
        <taxon>Eurotiomycetes</taxon>
        <taxon>Eurotiomycetidae</taxon>
        <taxon>Eurotiales</taxon>
        <taxon>Aspergillaceae</taxon>
        <taxon>Aspergillus</taxon>
        <taxon>Aspergillus subgen. Nidulantes</taxon>
    </lineage>
</organism>
<dbReference type="GeneID" id="63766136"/>
<reference evidence="2" key="1">
    <citation type="journal article" date="2017" name="Genome Biol.">
        <title>Comparative genomics reveals high biological diversity and specific adaptations in the industrially and medically important fungal genus Aspergillus.</title>
        <authorList>
            <person name="de Vries R.P."/>
            <person name="Riley R."/>
            <person name="Wiebenga A."/>
            <person name="Aguilar-Osorio G."/>
            <person name="Amillis S."/>
            <person name="Uchima C.A."/>
            <person name="Anderluh G."/>
            <person name="Asadollahi M."/>
            <person name="Askin M."/>
            <person name="Barry K."/>
            <person name="Battaglia E."/>
            <person name="Bayram O."/>
            <person name="Benocci T."/>
            <person name="Braus-Stromeyer S.A."/>
            <person name="Caldana C."/>
            <person name="Canovas D."/>
            <person name="Cerqueira G.C."/>
            <person name="Chen F."/>
            <person name="Chen W."/>
            <person name="Choi C."/>
            <person name="Clum A."/>
            <person name="Dos Santos R.A."/>
            <person name="Damasio A.R."/>
            <person name="Diallinas G."/>
            <person name="Emri T."/>
            <person name="Fekete E."/>
            <person name="Flipphi M."/>
            <person name="Freyberg S."/>
            <person name="Gallo A."/>
            <person name="Gournas C."/>
            <person name="Habgood R."/>
            <person name="Hainaut M."/>
            <person name="Harispe M.L."/>
            <person name="Henrissat B."/>
            <person name="Hilden K.S."/>
            <person name="Hope R."/>
            <person name="Hossain A."/>
            <person name="Karabika E."/>
            <person name="Karaffa L."/>
            <person name="Karanyi Z."/>
            <person name="Krasevec N."/>
            <person name="Kuo A."/>
            <person name="Kusch H."/>
            <person name="LaButti K."/>
            <person name="Lagendijk E.L."/>
            <person name="Lapidus A."/>
            <person name="Levasseur A."/>
            <person name="Lindquist E."/>
            <person name="Lipzen A."/>
            <person name="Logrieco A.F."/>
            <person name="MacCabe A."/>
            <person name="Maekelae M.R."/>
            <person name="Malavazi I."/>
            <person name="Melin P."/>
            <person name="Meyer V."/>
            <person name="Mielnichuk N."/>
            <person name="Miskei M."/>
            <person name="Molnar A.P."/>
            <person name="Mule G."/>
            <person name="Ngan C.Y."/>
            <person name="Orejas M."/>
            <person name="Orosz E."/>
            <person name="Ouedraogo J.P."/>
            <person name="Overkamp K.M."/>
            <person name="Park H.-S."/>
            <person name="Perrone G."/>
            <person name="Piumi F."/>
            <person name="Punt P.J."/>
            <person name="Ram A.F."/>
            <person name="Ramon A."/>
            <person name="Rauscher S."/>
            <person name="Record E."/>
            <person name="Riano-Pachon D.M."/>
            <person name="Robert V."/>
            <person name="Roehrig J."/>
            <person name="Ruller R."/>
            <person name="Salamov A."/>
            <person name="Salih N.S."/>
            <person name="Samson R.A."/>
            <person name="Sandor E."/>
            <person name="Sanguinetti M."/>
            <person name="Schuetze T."/>
            <person name="Sepcic K."/>
            <person name="Shelest E."/>
            <person name="Sherlock G."/>
            <person name="Sophianopoulou V."/>
            <person name="Squina F.M."/>
            <person name="Sun H."/>
            <person name="Susca A."/>
            <person name="Todd R.B."/>
            <person name="Tsang A."/>
            <person name="Unkles S.E."/>
            <person name="van de Wiele N."/>
            <person name="van Rossen-Uffink D."/>
            <person name="Oliveira J.V."/>
            <person name="Vesth T.C."/>
            <person name="Visser J."/>
            <person name="Yu J.-H."/>
            <person name="Zhou M."/>
            <person name="Andersen M.R."/>
            <person name="Archer D.B."/>
            <person name="Baker S.E."/>
            <person name="Benoit I."/>
            <person name="Brakhage A.A."/>
            <person name="Braus G.H."/>
            <person name="Fischer R."/>
            <person name="Frisvad J.C."/>
            <person name="Goldman G.H."/>
            <person name="Houbraken J."/>
            <person name="Oakley B."/>
            <person name="Pocsi I."/>
            <person name="Scazzocchio C."/>
            <person name="Seiboth B."/>
            <person name="vanKuyk P.A."/>
            <person name="Wortman J."/>
            <person name="Dyer P.S."/>
            <person name="Grigoriev I.V."/>
        </authorList>
    </citation>
    <scope>NUCLEOTIDE SEQUENCE [LARGE SCALE GENOMIC DNA]</scope>
    <source>
        <strain evidence="2">CBS 593.65</strain>
    </source>
</reference>
<evidence type="ECO:0000313" key="2">
    <source>
        <dbReference type="Proteomes" id="UP000184356"/>
    </source>
</evidence>
<gene>
    <name evidence="1" type="ORF">ASPSYDRAFT_61999</name>
</gene>
<dbReference type="VEuPathDB" id="FungiDB:ASPSYDRAFT_61999"/>
<accession>A0A1L9T1N9</accession>
<dbReference type="Proteomes" id="UP000184356">
    <property type="component" value="Unassembled WGS sequence"/>
</dbReference>
<dbReference type="RefSeq" id="XP_040697162.1">
    <property type="nucleotide sequence ID" value="XM_040850063.1"/>
</dbReference>
<dbReference type="OrthoDB" id="21502at2759"/>
<keyword evidence="2" id="KW-1185">Reference proteome</keyword>
<evidence type="ECO:0008006" key="3">
    <source>
        <dbReference type="Google" id="ProtNLM"/>
    </source>
</evidence>
<sequence>MVLSTIWRKQPKTVSTDKIIPLRAWDNTPSFRYIGFDFTLQFSDVLDPSKLEAGLARLVETGEWRQLGARLRVNRSGHLEYHLPVRYDASRPAFRFTTAEHRMGIASHILGSRLPRPGDGSTHFYPCPAAFAPLLRHPQSPRWISDWVYSDIPQLHIHVVVFQDATLITITHLHTFFDAMARAAFIKAWAAAVGGRDQDIPRCIPMDHDPLAEVGKEKASARNYVYYEHLFSWPAVITFLLRLLFDILWHWKEEEHTFRLPGRCVDRMREATLSSLAPVADKSIPGQAPFVSESDIILSWWTRTIVKALNVSPSRPIMIMNIVNISALFADQIPSGAVCVGNTASMANTMLSAHEAADDEGLAHVSSKLRRDIITHRTREQVDALVSIQTHSLTTIMSSLIGGGNILFLPCSNHHKGRYFEADFSAALVRPLVQDVSTHSRGRPSFINDGYHCSRIPSRNFLRVLGKVANGDWWLASRTRAGAWTVIQKELLALVEYREEC</sequence>
<name>A0A1L9T1N9_9EURO</name>
<protein>
    <recommendedName>
        <fullName evidence="3">LysR family regulatory protein</fullName>
    </recommendedName>
</protein>
<dbReference type="EMBL" id="KV878597">
    <property type="protein sequence ID" value="OJJ53356.1"/>
    <property type="molecule type" value="Genomic_DNA"/>
</dbReference>
<dbReference type="STRING" id="1036612.A0A1L9T1N9"/>